<dbReference type="PANTHER" id="PTHR30478">
    <property type="entry name" value="DNA POLYMERASE III SUBUNIT BETA"/>
    <property type="match status" value="1"/>
</dbReference>
<comment type="subcellular location">
    <subcellularLocation>
        <location evidence="1 9">Cytoplasm</location>
    </subcellularLocation>
</comment>
<evidence type="ECO:0000259" key="12">
    <source>
        <dbReference type="Pfam" id="PF02768"/>
    </source>
</evidence>
<comment type="similarity">
    <text evidence="2 9">Belongs to the beta sliding clamp family.</text>
</comment>
<dbReference type="InterPro" id="IPR022634">
    <property type="entry name" value="DNA_polIII_beta_N"/>
</dbReference>
<organism evidence="13 14">
    <name type="scientific">Candidatus Desantisbacteria bacterium CG_4_10_14_0_8_um_filter_39_17</name>
    <dbReference type="NCBI Taxonomy" id="1974542"/>
    <lineage>
        <taxon>Bacteria</taxon>
        <taxon>Candidatus Desantisiibacteriota</taxon>
    </lineage>
</organism>
<evidence type="ECO:0000313" key="14">
    <source>
        <dbReference type="Proteomes" id="UP000234145"/>
    </source>
</evidence>
<dbReference type="SUPFAM" id="SSF55979">
    <property type="entry name" value="DNA clamp"/>
    <property type="match status" value="3"/>
</dbReference>
<dbReference type="CDD" id="cd00140">
    <property type="entry name" value="beta_clamp"/>
    <property type="match status" value="1"/>
</dbReference>
<feature type="domain" description="DNA polymerase III beta sliding clamp central" evidence="11">
    <location>
        <begin position="144"/>
        <end position="258"/>
    </location>
</feature>
<dbReference type="GO" id="GO:0008408">
    <property type="term" value="F:3'-5' exonuclease activity"/>
    <property type="evidence" value="ECO:0007669"/>
    <property type="project" value="InterPro"/>
</dbReference>
<dbReference type="GO" id="GO:0009360">
    <property type="term" value="C:DNA polymerase III complex"/>
    <property type="evidence" value="ECO:0007669"/>
    <property type="project" value="InterPro"/>
</dbReference>
<evidence type="ECO:0000256" key="6">
    <source>
        <dbReference type="ARBA" id="ARBA00022705"/>
    </source>
</evidence>
<dbReference type="PANTHER" id="PTHR30478:SF0">
    <property type="entry name" value="BETA SLIDING CLAMP"/>
    <property type="match status" value="1"/>
</dbReference>
<dbReference type="Pfam" id="PF02768">
    <property type="entry name" value="DNA_pol3_beta_3"/>
    <property type="match status" value="1"/>
</dbReference>
<dbReference type="Gene3D" id="3.10.150.10">
    <property type="entry name" value="DNA Polymerase III, subunit A, domain 2"/>
    <property type="match status" value="1"/>
</dbReference>
<evidence type="ECO:0000313" key="13">
    <source>
        <dbReference type="EMBL" id="PIZ15343.1"/>
    </source>
</evidence>
<evidence type="ECO:0000256" key="7">
    <source>
        <dbReference type="ARBA" id="ARBA00022932"/>
    </source>
</evidence>
<keyword evidence="3 9" id="KW-0963">Cytoplasm</keyword>
<keyword evidence="4 9" id="KW-0808">Transferase</keyword>
<dbReference type="InterPro" id="IPR001001">
    <property type="entry name" value="DNA_polIII_beta"/>
</dbReference>
<protein>
    <recommendedName>
        <fullName evidence="9">Beta sliding clamp</fullName>
    </recommendedName>
</protein>
<name>A0A2H9PA98_9BACT</name>
<dbReference type="AlphaFoldDB" id="A0A2H9PA98"/>
<dbReference type="GO" id="GO:0006271">
    <property type="term" value="P:DNA strand elongation involved in DNA replication"/>
    <property type="evidence" value="ECO:0007669"/>
    <property type="project" value="TreeGrafter"/>
</dbReference>
<dbReference type="Pfam" id="PF02767">
    <property type="entry name" value="DNA_pol3_beta_2"/>
    <property type="match status" value="1"/>
</dbReference>
<dbReference type="InterPro" id="IPR022637">
    <property type="entry name" value="DNA_polIII_beta_cen"/>
</dbReference>
<keyword evidence="7 9" id="KW-0239">DNA-directed DNA polymerase</keyword>
<evidence type="ECO:0000256" key="9">
    <source>
        <dbReference type="PIRNR" id="PIRNR000804"/>
    </source>
</evidence>
<dbReference type="PIRSF" id="PIRSF000804">
    <property type="entry name" value="DNA_pol_III_b"/>
    <property type="match status" value="1"/>
</dbReference>
<dbReference type="GO" id="GO:0003677">
    <property type="term" value="F:DNA binding"/>
    <property type="evidence" value="ECO:0007669"/>
    <property type="project" value="UniProtKB-UniRule"/>
</dbReference>
<comment type="subunit">
    <text evidence="9">Forms a ring-shaped head-to-tail homodimer around DNA.</text>
</comment>
<keyword evidence="5 9" id="KW-0548">Nucleotidyltransferase</keyword>
<keyword evidence="8" id="KW-0238">DNA-binding</keyword>
<feature type="domain" description="DNA polymerase III beta sliding clamp C-terminal" evidence="12">
    <location>
        <begin position="262"/>
        <end position="371"/>
    </location>
</feature>
<evidence type="ECO:0000259" key="10">
    <source>
        <dbReference type="Pfam" id="PF00712"/>
    </source>
</evidence>
<dbReference type="NCBIfam" id="TIGR00663">
    <property type="entry name" value="dnan"/>
    <property type="match status" value="1"/>
</dbReference>
<evidence type="ECO:0000256" key="1">
    <source>
        <dbReference type="ARBA" id="ARBA00004496"/>
    </source>
</evidence>
<evidence type="ECO:0000259" key="11">
    <source>
        <dbReference type="Pfam" id="PF02767"/>
    </source>
</evidence>
<evidence type="ECO:0000256" key="3">
    <source>
        <dbReference type="ARBA" id="ARBA00022490"/>
    </source>
</evidence>
<dbReference type="Gene3D" id="3.70.10.10">
    <property type="match status" value="1"/>
</dbReference>
<dbReference type="InterPro" id="IPR046938">
    <property type="entry name" value="DNA_clamp_sf"/>
</dbReference>
<evidence type="ECO:0000256" key="2">
    <source>
        <dbReference type="ARBA" id="ARBA00010752"/>
    </source>
</evidence>
<dbReference type="GO" id="GO:0003887">
    <property type="term" value="F:DNA-directed DNA polymerase activity"/>
    <property type="evidence" value="ECO:0007669"/>
    <property type="project" value="UniProtKB-UniRule"/>
</dbReference>
<accession>A0A2H9PA98</accession>
<dbReference type="EMBL" id="PFMS01000094">
    <property type="protein sequence ID" value="PIZ15343.1"/>
    <property type="molecule type" value="Genomic_DNA"/>
</dbReference>
<dbReference type="InterPro" id="IPR022635">
    <property type="entry name" value="DNA_polIII_beta_C"/>
</dbReference>
<reference evidence="14" key="1">
    <citation type="submission" date="2017-09" db="EMBL/GenBank/DDBJ databases">
        <title>Depth-based differentiation of microbial function through sediment-hosted aquifers and enrichment of novel symbionts in the deep terrestrial subsurface.</title>
        <authorList>
            <person name="Probst A.J."/>
            <person name="Ladd B."/>
            <person name="Jarett J.K."/>
            <person name="Geller-Mcgrath D.E."/>
            <person name="Sieber C.M.K."/>
            <person name="Emerson J.B."/>
            <person name="Anantharaman K."/>
            <person name="Thomas B.C."/>
            <person name="Malmstrom R."/>
            <person name="Stieglmeier M."/>
            <person name="Klingl A."/>
            <person name="Woyke T."/>
            <person name="Ryan C.M."/>
            <person name="Banfield J.F."/>
        </authorList>
    </citation>
    <scope>NUCLEOTIDE SEQUENCE [LARGE SCALE GENOMIC DNA]</scope>
</reference>
<sequence length="386" mass="43623">MKLELKKEEEMKIKVSKGQMFYGVGVVQNVVSMKVSLPVLLNILLESSIKEVGSGKLRLTATDLEITVKCTIPVEVKEEGGVTVPAKLFTNIIKELPEKEVYIYTEENNNIKIECEKSVFNIFGLPQNEFPTPPTIEEKTSLIINANILKEMIRKTRFAVSTDETRFNLNGICMILKENQVKMVATDGHRLAYIKEDIPLSIKEEVSVIIPNKVLNELTRLLPEEGEKVKINIGKNYILFNLSEDISITSRLIEGTFPGYEQVIPKETDKQIKVNTRNFLDATRRVSLLTEEKSNLIKLQTAKNRLTVIGDTPSSGKAREEIEISLKGEDIETGFNAKYVMDVLKVIDTEEMVIEMSNPASPALIRPYSKELKEKNYLCVVMPVRL</sequence>
<comment type="caution">
    <text evidence="13">The sequence shown here is derived from an EMBL/GenBank/DDBJ whole genome shotgun (WGS) entry which is preliminary data.</text>
</comment>
<gene>
    <name evidence="13" type="primary">dnaN</name>
    <name evidence="13" type="ORF">COY51_05480</name>
</gene>
<dbReference type="Pfam" id="PF00712">
    <property type="entry name" value="DNA_pol3_beta"/>
    <property type="match status" value="1"/>
</dbReference>
<comment type="function">
    <text evidence="9">Confers DNA tethering and processivity to DNA polymerases and other proteins. Acts as a clamp, forming a ring around DNA (a reaction catalyzed by the clamp-loading complex) which diffuses in an ATP-independent manner freely and bidirectionally along dsDNA. Initially characterized for its ability to contact the catalytic subunit of DNA polymerase III (Pol III), a complex, multichain enzyme responsible for most of the replicative synthesis in bacteria; Pol III exhibits 3'-5' exonuclease proofreading activity. The beta chain is required for initiation of replication as well as for processivity of DNA replication.</text>
</comment>
<dbReference type="Proteomes" id="UP000234145">
    <property type="component" value="Unassembled WGS sequence"/>
</dbReference>
<dbReference type="GO" id="GO:0005737">
    <property type="term" value="C:cytoplasm"/>
    <property type="evidence" value="ECO:0007669"/>
    <property type="project" value="UniProtKB-SubCell"/>
</dbReference>
<evidence type="ECO:0000256" key="4">
    <source>
        <dbReference type="ARBA" id="ARBA00022679"/>
    </source>
</evidence>
<keyword evidence="6 9" id="KW-0235">DNA replication</keyword>
<proteinExistence type="inferred from homology"/>
<feature type="domain" description="DNA polymerase III beta sliding clamp N-terminal" evidence="10">
    <location>
        <begin position="11"/>
        <end position="132"/>
    </location>
</feature>
<dbReference type="SMART" id="SM00480">
    <property type="entry name" value="POL3Bc"/>
    <property type="match status" value="1"/>
</dbReference>
<evidence type="ECO:0000256" key="5">
    <source>
        <dbReference type="ARBA" id="ARBA00022695"/>
    </source>
</evidence>
<evidence type="ECO:0000256" key="8">
    <source>
        <dbReference type="ARBA" id="ARBA00023125"/>
    </source>
</evidence>